<organism evidence="1 2">
    <name type="scientific">Solibacillus silvestris (strain StLB046)</name>
    <name type="common">Bacillus silvestris</name>
    <dbReference type="NCBI Taxonomy" id="1002809"/>
    <lineage>
        <taxon>Bacteria</taxon>
        <taxon>Bacillati</taxon>
        <taxon>Bacillota</taxon>
        <taxon>Bacilli</taxon>
        <taxon>Bacillales</taxon>
        <taxon>Caryophanaceae</taxon>
        <taxon>Solibacillus</taxon>
    </lineage>
</organism>
<protein>
    <submittedName>
        <fullName evidence="1">Transcriptional regulator</fullName>
    </submittedName>
</protein>
<keyword evidence="2" id="KW-1185">Reference proteome</keyword>
<dbReference type="Proteomes" id="UP000006691">
    <property type="component" value="Chromosome"/>
</dbReference>
<dbReference type="PATRIC" id="fig|1002809.3.peg.1929"/>
<reference evidence="1 2" key="2">
    <citation type="journal article" date="2012" name="J. Biosci. Bioeng.">
        <title>Complete genome sequence and characterization of the N-acylhomoserine lactone-degrading gene of the potato leaf-associated Solibacillus silvestris.</title>
        <authorList>
            <person name="Morohoshi T."/>
            <person name="Tominaga Y."/>
            <person name="Someya N."/>
            <person name="Ikeda T."/>
        </authorList>
    </citation>
    <scope>NUCLEOTIDE SEQUENCE [LARGE SCALE GENOMIC DNA]</scope>
    <source>
        <strain evidence="1 2">StLB046</strain>
    </source>
</reference>
<name>F2F0T8_SOLSS</name>
<proteinExistence type="predicted"/>
<sequence length="164" mass="19484">MVREKLKILFNSMEWVGFSTSQPWRAYNVKFSRYFNYPEKDIRAGTLLAFYGMLQQWIDDSSFVFGFYDDQKDAIFSFEEYILDFLNYADEIAEEFPGIYGSIGYALKDLDNEIRFEARFPSIDPAIFEEMRKALYTDKVLSGEWESKFYEDAFMEVGLGREYM</sequence>
<dbReference type="STRING" id="1002809.SSIL_1909"/>
<dbReference type="EMBL" id="AP012157">
    <property type="protein sequence ID" value="BAK16332.1"/>
    <property type="molecule type" value="Genomic_DNA"/>
</dbReference>
<dbReference type="HOGENOM" id="CLU_1617929_0_0_9"/>
<reference evidence="2" key="1">
    <citation type="submission" date="2011-04" db="EMBL/GenBank/DDBJ databases">
        <title>Genome sequence of Solibacillus silvestris StLB046.</title>
        <authorList>
            <person name="Morohoshi T."/>
            <person name="Someya N."/>
            <person name="Ikeda T."/>
        </authorList>
    </citation>
    <scope>NUCLEOTIDE SEQUENCE [LARGE SCALE GENOMIC DNA]</scope>
    <source>
        <strain evidence="2">StLB046</strain>
    </source>
</reference>
<dbReference type="eggNOG" id="ENOG50322TD">
    <property type="taxonomic scope" value="Bacteria"/>
</dbReference>
<dbReference type="AlphaFoldDB" id="F2F0T8"/>
<dbReference type="RefSeq" id="WP_014823661.1">
    <property type="nucleotide sequence ID" value="NC_018065.1"/>
</dbReference>
<accession>F2F0T8</accession>
<dbReference type="KEGG" id="siv:SSIL_1909"/>
<evidence type="ECO:0000313" key="1">
    <source>
        <dbReference type="EMBL" id="BAK16332.1"/>
    </source>
</evidence>
<evidence type="ECO:0000313" key="2">
    <source>
        <dbReference type="Proteomes" id="UP000006691"/>
    </source>
</evidence>
<gene>
    <name evidence="1" type="ordered locus">SSIL_1909</name>
</gene>